<comment type="subcellular location">
    <subcellularLocation>
        <location evidence="8">Cytoplasm</location>
    </subcellularLocation>
</comment>
<evidence type="ECO:0000256" key="5">
    <source>
        <dbReference type="ARBA" id="ARBA00022917"/>
    </source>
</evidence>
<dbReference type="NCBIfam" id="TIGR00442">
    <property type="entry name" value="hisS"/>
    <property type="match status" value="1"/>
</dbReference>
<evidence type="ECO:0000259" key="10">
    <source>
        <dbReference type="PROSITE" id="PS50862"/>
    </source>
</evidence>
<dbReference type="GO" id="GO:0006427">
    <property type="term" value="P:histidyl-tRNA aminoacylation"/>
    <property type="evidence" value="ECO:0007669"/>
    <property type="project" value="UniProtKB-UniRule"/>
</dbReference>
<dbReference type="PATRIC" id="fig|1618573.3.peg.787"/>
<comment type="caution">
    <text evidence="11">The sequence shown here is derived from an EMBL/GenBank/DDBJ whole genome shotgun (WGS) entry which is preliminary data.</text>
</comment>
<name>A0A0G0LZH7_9BACT</name>
<keyword evidence="5 8" id="KW-0648">Protein biosynthesis</keyword>
<evidence type="ECO:0000256" key="8">
    <source>
        <dbReference type="HAMAP-Rule" id="MF_00127"/>
    </source>
</evidence>
<feature type="binding site" evidence="9">
    <location>
        <position position="129"/>
    </location>
    <ligand>
        <name>L-histidine</name>
        <dbReference type="ChEBI" id="CHEBI:57595"/>
    </ligand>
</feature>
<comment type="subunit">
    <text evidence="8">Homodimer.</text>
</comment>
<dbReference type="GO" id="GO:0004821">
    <property type="term" value="F:histidine-tRNA ligase activity"/>
    <property type="evidence" value="ECO:0007669"/>
    <property type="project" value="UniProtKB-UniRule"/>
</dbReference>
<dbReference type="GO" id="GO:0005737">
    <property type="term" value="C:cytoplasm"/>
    <property type="evidence" value="ECO:0007669"/>
    <property type="project" value="UniProtKB-SubCell"/>
</dbReference>
<dbReference type="PANTHER" id="PTHR11476:SF7">
    <property type="entry name" value="HISTIDINE--TRNA LIGASE"/>
    <property type="match status" value="1"/>
</dbReference>
<dbReference type="InterPro" id="IPR033656">
    <property type="entry name" value="HisRS_anticodon"/>
</dbReference>
<feature type="binding site" evidence="9">
    <location>
        <begin position="259"/>
        <end position="260"/>
    </location>
    <ligand>
        <name>L-histidine</name>
        <dbReference type="ChEBI" id="CHEBI:57595"/>
    </ligand>
</feature>
<dbReference type="InterPro" id="IPR036621">
    <property type="entry name" value="Anticodon-bd_dom_sf"/>
</dbReference>
<dbReference type="CDD" id="cd00859">
    <property type="entry name" value="HisRS_anticodon"/>
    <property type="match status" value="1"/>
</dbReference>
<keyword evidence="2 8" id="KW-0436">Ligase</keyword>
<feature type="binding site" evidence="9">
    <location>
        <position position="255"/>
    </location>
    <ligand>
        <name>L-histidine</name>
        <dbReference type="ChEBI" id="CHEBI:57595"/>
    </ligand>
</feature>
<evidence type="ECO:0000256" key="2">
    <source>
        <dbReference type="ARBA" id="ARBA00022598"/>
    </source>
</evidence>
<dbReference type="PROSITE" id="PS50862">
    <property type="entry name" value="AA_TRNA_LIGASE_II"/>
    <property type="match status" value="1"/>
</dbReference>
<dbReference type="PANTHER" id="PTHR11476">
    <property type="entry name" value="HISTIDYL-TRNA SYNTHETASE"/>
    <property type="match status" value="1"/>
</dbReference>
<comment type="similarity">
    <text evidence="1 8">Belongs to the class-II aminoacyl-tRNA synthetase family.</text>
</comment>
<dbReference type="Gene3D" id="3.40.50.800">
    <property type="entry name" value="Anticodon-binding domain"/>
    <property type="match status" value="1"/>
</dbReference>
<dbReference type="GO" id="GO:0005524">
    <property type="term" value="F:ATP binding"/>
    <property type="evidence" value="ECO:0007669"/>
    <property type="project" value="UniProtKB-UniRule"/>
</dbReference>
<dbReference type="InterPro" id="IPR045864">
    <property type="entry name" value="aa-tRNA-synth_II/BPL/LPL"/>
</dbReference>
<dbReference type="InterPro" id="IPR041715">
    <property type="entry name" value="HisRS-like_core"/>
</dbReference>
<proteinExistence type="inferred from homology"/>
<evidence type="ECO:0000313" key="12">
    <source>
        <dbReference type="Proteomes" id="UP000034932"/>
    </source>
</evidence>
<sequence length="416" mass="47062">MDKQLLQPLKGFRDFLPKEAKKRQHLIDKLRNIFELYGFEPLETPALEYKEILFGKSGSETDKLAYSFKDQGGREVALRYDQTVPTARVMAMYQNSLPMPFRRYQIQPAWRAENPQSGRFREFLQCDADIYGSLSPISDGEIISLANYIFKSLGFKKFKIFINDRQLLFELMTFASIPQELQFQTISAIDKLDRKTEEEVGVELKTIGLSDESVKHLFHHLAESEASENIQNIMRYAKSSGVDENNLSFQARLARGLDYYTGTIFEVKIDEYKAGSVLGGGRYDKLIESLSGSNIPAVGFGLGFDRTLEAMEQFKLFPEEGKRTGALVAVFNSDLLGKSLETTQKLRGAGISVETYPDETKDLAKQLKYADKKGLKWFVVIGPEEAQKGSVILKDLETGHQEDLPLKNLVAKLKEG</sequence>
<dbReference type="Gene3D" id="3.30.930.10">
    <property type="entry name" value="Bira Bifunctional Protein, Domain 2"/>
    <property type="match status" value="1"/>
</dbReference>
<reference evidence="11 12" key="1">
    <citation type="journal article" date="2015" name="Nature">
        <title>rRNA introns, odd ribosomes, and small enigmatic genomes across a large radiation of phyla.</title>
        <authorList>
            <person name="Brown C.T."/>
            <person name="Hug L.A."/>
            <person name="Thomas B.C."/>
            <person name="Sharon I."/>
            <person name="Castelle C.J."/>
            <person name="Singh A."/>
            <person name="Wilkins M.J."/>
            <person name="Williams K.H."/>
            <person name="Banfield J.F."/>
        </authorList>
    </citation>
    <scope>NUCLEOTIDE SEQUENCE [LARGE SCALE GENOMIC DNA]</scope>
</reference>
<evidence type="ECO:0000256" key="4">
    <source>
        <dbReference type="ARBA" id="ARBA00022840"/>
    </source>
</evidence>
<dbReference type="CDD" id="cd00773">
    <property type="entry name" value="HisRS-like_core"/>
    <property type="match status" value="1"/>
</dbReference>
<feature type="binding site" evidence="9">
    <location>
        <position position="125"/>
    </location>
    <ligand>
        <name>L-histidine</name>
        <dbReference type="ChEBI" id="CHEBI:57595"/>
    </ligand>
</feature>
<gene>
    <name evidence="8" type="primary">hisS</name>
    <name evidence="11" type="ORF">UT19_C0012G0024</name>
</gene>
<evidence type="ECO:0000313" key="11">
    <source>
        <dbReference type="EMBL" id="KKQ93435.1"/>
    </source>
</evidence>
<organism evidence="11 12">
    <name type="scientific">Candidatus Woesebacteria bacterium GW2011_GWB1_39_10b</name>
    <dbReference type="NCBI Taxonomy" id="1618573"/>
    <lineage>
        <taxon>Bacteria</taxon>
        <taxon>Candidatus Woeseibacteriota</taxon>
    </lineage>
</organism>
<dbReference type="Pfam" id="PF03129">
    <property type="entry name" value="HGTP_anticodon"/>
    <property type="match status" value="1"/>
</dbReference>
<protein>
    <recommendedName>
        <fullName evidence="8">Histidine--tRNA ligase</fullName>
        <ecNumber evidence="8">6.1.1.21</ecNumber>
    </recommendedName>
    <alternativeName>
        <fullName evidence="8">Histidyl-tRNA synthetase</fullName>
        <shortName evidence="8">HisRS</shortName>
    </alternativeName>
</protein>
<feature type="domain" description="Aminoacyl-transfer RNA synthetases class-II family profile" evidence="10">
    <location>
        <begin position="23"/>
        <end position="311"/>
    </location>
</feature>
<keyword evidence="4 8" id="KW-0067">ATP-binding</keyword>
<dbReference type="SUPFAM" id="SSF52954">
    <property type="entry name" value="Class II aaRS ABD-related"/>
    <property type="match status" value="1"/>
</dbReference>
<dbReference type="HAMAP" id="MF_00127">
    <property type="entry name" value="His_tRNA_synth"/>
    <property type="match status" value="1"/>
</dbReference>
<keyword evidence="6 8" id="KW-0030">Aminoacyl-tRNA synthetase</keyword>
<evidence type="ECO:0000256" key="7">
    <source>
        <dbReference type="ARBA" id="ARBA00047639"/>
    </source>
</evidence>
<dbReference type="EMBL" id="LBVW01000012">
    <property type="protein sequence ID" value="KKQ93435.1"/>
    <property type="molecule type" value="Genomic_DNA"/>
</dbReference>
<evidence type="ECO:0000256" key="3">
    <source>
        <dbReference type="ARBA" id="ARBA00022741"/>
    </source>
</evidence>
<feature type="binding site" evidence="9">
    <location>
        <begin position="81"/>
        <end position="83"/>
    </location>
    <ligand>
        <name>L-histidine</name>
        <dbReference type="ChEBI" id="CHEBI:57595"/>
    </ligand>
</feature>
<keyword evidence="3 8" id="KW-0547">Nucleotide-binding</keyword>
<dbReference type="PIRSF" id="PIRSF001549">
    <property type="entry name" value="His-tRNA_synth"/>
    <property type="match status" value="1"/>
</dbReference>
<evidence type="ECO:0000256" key="9">
    <source>
        <dbReference type="PIRSR" id="PIRSR001549-1"/>
    </source>
</evidence>
<comment type="catalytic activity">
    <reaction evidence="7 8">
        <text>tRNA(His) + L-histidine + ATP = L-histidyl-tRNA(His) + AMP + diphosphate + H(+)</text>
        <dbReference type="Rhea" id="RHEA:17313"/>
        <dbReference type="Rhea" id="RHEA-COMP:9665"/>
        <dbReference type="Rhea" id="RHEA-COMP:9689"/>
        <dbReference type="ChEBI" id="CHEBI:15378"/>
        <dbReference type="ChEBI" id="CHEBI:30616"/>
        <dbReference type="ChEBI" id="CHEBI:33019"/>
        <dbReference type="ChEBI" id="CHEBI:57595"/>
        <dbReference type="ChEBI" id="CHEBI:78442"/>
        <dbReference type="ChEBI" id="CHEBI:78527"/>
        <dbReference type="ChEBI" id="CHEBI:456215"/>
        <dbReference type="EC" id="6.1.1.21"/>
    </reaction>
</comment>
<dbReference type="FunFam" id="3.40.50.800:FF:000012">
    <property type="entry name" value="Histidine--tRNA ligase, cytoplasmic"/>
    <property type="match status" value="1"/>
</dbReference>
<dbReference type="InterPro" id="IPR004154">
    <property type="entry name" value="Anticodon-bd"/>
</dbReference>
<dbReference type="AlphaFoldDB" id="A0A0G0LZH7"/>
<dbReference type="Pfam" id="PF13393">
    <property type="entry name" value="tRNA-synt_His"/>
    <property type="match status" value="1"/>
</dbReference>
<dbReference type="InterPro" id="IPR004516">
    <property type="entry name" value="HisRS/HisZ"/>
</dbReference>
<evidence type="ECO:0000256" key="1">
    <source>
        <dbReference type="ARBA" id="ARBA00008226"/>
    </source>
</evidence>
<dbReference type="STRING" id="1618573.UT19_C0012G0024"/>
<dbReference type="SUPFAM" id="SSF55681">
    <property type="entry name" value="Class II aaRS and biotin synthetases"/>
    <property type="match status" value="1"/>
</dbReference>
<keyword evidence="8" id="KW-0963">Cytoplasm</keyword>
<dbReference type="InterPro" id="IPR006195">
    <property type="entry name" value="aa-tRNA-synth_II"/>
</dbReference>
<dbReference type="Proteomes" id="UP000034932">
    <property type="component" value="Unassembled WGS sequence"/>
</dbReference>
<feature type="binding site" evidence="9">
    <location>
        <position position="111"/>
    </location>
    <ligand>
        <name>L-histidine</name>
        <dbReference type="ChEBI" id="CHEBI:57595"/>
    </ligand>
</feature>
<evidence type="ECO:0000256" key="6">
    <source>
        <dbReference type="ARBA" id="ARBA00023146"/>
    </source>
</evidence>
<accession>A0A0G0LZH7</accession>
<dbReference type="EC" id="6.1.1.21" evidence="8"/>
<dbReference type="InterPro" id="IPR015807">
    <property type="entry name" value="His-tRNA-ligase"/>
</dbReference>